<gene>
    <name evidence="2" type="ORF">KL86CLO1_10355</name>
</gene>
<evidence type="ECO:0000256" key="1">
    <source>
        <dbReference type="SAM" id="Coils"/>
    </source>
</evidence>
<dbReference type="EMBL" id="FLUN01000001">
    <property type="protein sequence ID" value="SBV93251.1"/>
    <property type="molecule type" value="Genomic_DNA"/>
</dbReference>
<protein>
    <submittedName>
        <fullName evidence="2">Uncharacterized protein</fullName>
    </submittedName>
</protein>
<name>A0A212J1C6_9FIRM</name>
<accession>A0A212J1C6</accession>
<sequence length="168" mass="18159">MILKPEKAAHSDNDKSAEEIVRGLLAECEDCSERTADGGCDAIYYCATRDAAAKITELNDFASSQCAKLMGRVAELEGQLEAQGINAATDAVKLINEMERYKHLCNATEAQLAASQQRERAAVECIGEIEKCNYIPSDESTYARLGRIAVIIGAWRGPQEAGEGGWDG</sequence>
<reference evidence="2" key="1">
    <citation type="submission" date="2016-04" db="EMBL/GenBank/DDBJ databases">
        <authorList>
            <person name="Evans L.H."/>
            <person name="Alamgir A."/>
            <person name="Owens N."/>
            <person name="Weber N.D."/>
            <person name="Virtaneva K."/>
            <person name="Barbian K."/>
            <person name="Babar A."/>
            <person name="Rosenke K."/>
        </authorList>
    </citation>
    <scope>NUCLEOTIDE SEQUENCE</scope>
    <source>
        <strain evidence="2">86</strain>
    </source>
</reference>
<evidence type="ECO:0000313" key="2">
    <source>
        <dbReference type="EMBL" id="SBV93251.1"/>
    </source>
</evidence>
<proteinExistence type="predicted"/>
<feature type="coiled-coil region" evidence="1">
    <location>
        <begin position="91"/>
        <end position="118"/>
    </location>
</feature>
<dbReference type="AlphaFoldDB" id="A0A212J1C6"/>
<organism evidence="2">
    <name type="scientific">uncultured Eubacteriales bacterium</name>
    <dbReference type="NCBI Taxonomy" id="172733"/>
    <lineage>
        <taxon>Bacteria</taxon>
        <taxon>Bacillati</taxon>
        <taxon>Bacillota</taxon>
        <taxon>Clostridia</taxon>
        <taxon>Eubacteriales</taxon>
        <taxon>environmental samples</taxon>
    </lineage>
</organism>
<keyword evidence="1" id="KW-0175">Coiled coil</keyword>